<keyword evidence="2" id="KW-1185">Reference proteome</keyword>
<dbReference type="GO" id="GO:0016787">
    <property type="term" value="F:hydrolase activity"/>
    <property type="evidence" value="ECO:0007669"/>
    <property type="project" value="UniProtKB-KW"/>
</dbReference>
<dbReference type="InterPro" id="IPR035959">
    <property type="entry name" value="RutC-like_sf"/>
</dbReference>
<name>A0ABW2IK31_9PROT</name>
<keyword evidence="1" id="KW-0378">Hydrolase</keyword>
<dbReference type="EMBL" id="JBHTBR010000003">
    <property type="protein sequence ID" value="MFC7291393.1"/>
    <property type="molecule type" value="Genomic_DNA"/>
</dbReference>
<proteinExistence type="predicted"/>
<comment type="caution">
    <text evidence="1">The sequence shown here is derived from an EMBL/GenBank/DDBJ whole genome shotgun (WGS) entry which is preliminary data.</text>
</comment>
<dbReference type="PANTHER" id="PTHR43857">
    <property type="entry name" value="BLR7761 PROTEIN"/>
    <property type="match status" value="1"/>
</dbReference>
<evidence type="ECO:0000313" key="2">
    <source>
        <dbReference type="Proteomes" id="UP001596492"/>
    </source>
</evidence>
<dbReference type="Proteomes" id="UP001596492">
    <property type="component" value="Unassembled WGS sequence"/>
</dbReference>
<dbReference type="InterPro" id="IPR006175">
    <property type="entry name" value="YjgF/YER057c/UK114"/>
</dbReference>
<accession>A0ABW2IK31</accession>
<dbReference type="Gene3D" id="3.30.1330.40">
    <property type="entry name" value="RutC-like"/>
    <property type="match status" value="1"/>
</dbReference>
<dbReference type="RefSeq" id="WP_382166622.1">
    <property type="nucleotide sequence ID" value="NZ_JBHTBR010000003.1"/>
</dbReference>
<dbReference type="PANTHER" id="PTHR43857:SF1">
    <property type="entry name" value="YJGH FAMILY PROTEIN"/>
    <property type="match status" value="1"/>
</dbReference>
<organism evidence="1 2">
    <name type="scientific">Hirschia litorea</name>
    <dbReference type="NCBI Taxonomy" id="1199156"/>
    <lineage>
        <taxon>Bacteria</taxon>
        <taxon>Pseudomonadati</taxon>
        <taxon>Pseudomonadota</taxon>
        <taxon>Alphaproteobacteria</taxon>
        <taxon>Hyphomonadales</taxon>
        <taxon>Hyphomonadaceae</taxon>
        <taxon>Hirschia</taxon>
    </lineage>
</organism>
<sequence length="140" mass="15344">MTKVTKLKTGSKFEDLARYSRAVCVGDFIFVSNTAGRNLETQEMPDTLAGQTEQMFLNIESALEVVGASLKDVISYRLFVPNPEDLGILAPILGQKFKDIDPTSTVTCPQLAAPYYKVEMEVTAYRGASALETETINIGK</sequence>
<reference evidence="2" key="1">
    <citation type="journal article" date="2019" name="Int. J. Syst. Evol. Microbiol.">
        <title>The Global Catalogue of Microorganisms (GCM) 10K type strain sequencing project: providing services to taxonomists for standard genome sequencing and annotation.</title>
        <authorList>
            <consortium name="The Broad Institute Genomics Platform"/>
            <consortium name="The Broad Institute Genome Sequencing Center for Infectious Disease"/>
            <person name="Wu L."/>
            <person name="Ma J."/>
        </authorList>
    </citation>
    <scope>NUCLEOTIDE SEQUENCE [LARGE SCALE GENOMIC DNA]</scope>
    <source>
        <strain evidence="2">CCUG 51308</strain>
    </source>
</reference>
<gene>
    <name evidence="1" type="ORF">ACFQS8_07185</name>
</gene>
<evidence type="ECO:0000313" key="1">
    <source>
        <dbReference type="EMBL" id="MFC7291393.1"/>
    </source>
</evidence>
<dbReference type="Pfam" id="PF01042">
    <property type="entry name" value="Ribonuc_L-PSP"/>
    <property type="match status" value="1"/>
</dbReference>
<protein>
    <submittedName>
        <fullName evidence="1">Rid family hydrolase</fullName>
    </submittedName>
</protein>
<dbReference type="SUPFAM" id="SSF55298">
    <property type="entry name" value="YjgF-like"/>
    <property type="match status" value="1"/>
</dbReference>